<protein>
    <recommendedName>
        <fullName evidence="3">4a-hydroxytetrahydrobiopterin dehydratase</fullName>
        <ecNumber evidence="3">4.2.1.96</ecNumber>
    </recommendedName>
</protein>
<comment type="caution">
    <text evidence="5">The sequence shown here is derived from an EMBL/GenBank/DDBJ whole genome shotgun (WGS) entry which is preliminary data.</text>
</comment>
<evidence type="ECO:0000256" key="1">
    <source>
        <dbReference type="ARBA" id="ARBA00001554"/>
    </source>
</evidence>
<evidence type="ECO:0000256" key="4">
    <source>
        <dbReference type="ARBA" id="ARBA00023239"/>
    </source>
</evidence>
<dbReference type="SUPFAM" id="SSF55248">
    <property type="entry name" value="PCD-like"/>
    <property type="match status" value="1"/>
</dbReference>
<accession>A0A833UHV2</accession>
<dbReference type="Proteomes" id="UP000619265">
    <property type="component" value="Unassembled WGS sequence"/>
</dbReference>
<dbReference type="Pfam" id="PF01329">
    <property type="entry name" value="Pterin_4a"/>
    <property type="match status" value="1"/>
</dbReference>
<dbReference type="Gene3D" id="3.30.1360.20">
    <property type="entry name" value="Transcriptional coactivator/pterin dehydratase"/>
    <property type="match status" value="1"/>
</dbReference>
<evidence type="ECO:0000313" key="5">
    <source>
        <dbReference type="EMBL" id="KAF5461854.1"/>
    </source>
</evidence>
<reference evidence="5" key="2">
    <citation type="submission" date="2020-03" db="EMBL/GenBank/DDBJ databases">
        <title>Walnut 2.0.</title>
        <authorList>
            <person name="Marrano A."/>
            <person name="Britton M."/>
            <person name="Zimin A.V."/>
            <person name="Zaini P.A."/>
            <person name="Workman R."/>
            <person name="Puiu D."/>
            <person name="Bianco L."/>
            <person name="Allen B.J."/>
            <person name="Troggio M."/>
            <person name="Leslie C.A."/>
            <person name="Timp W."/>
            <person name="Dendekar A."/>
            <person name="Salzberg S.L."/>
            <person name="Neale D.B."/>
        </authorList>
    </citation>
    <scope>NUCLEOTIDE SEQUENCE</scope>
    <source>
        <tissue evidence="5">Leaves</tissue>
    </source>
</reference>
<feature type="non-terminal residue" evidence="5">
    <location>
        <position position="221"/>
    </location>
</feature>
<proteinExistence type="inferred from homology"/>
<dbReference type="InterPro" id="IPR036428">
    <property type="entry name" value="PCD_sf"/>
</dbReference>
<comment type="catalytic activity">
    <reaction evidence="1">
        <text>(4aS,6R)-4a-hydroxy-L-erythro-5,6,7,8-tetrahydrobiopterin = (6R)-L-erythro-6,7-dihydrobiopterin + H2O</text>
        <dbReference type="Rhea" id="RHEA:11920"/>
        <dbReference type="ChEBI" id="CHEBI:15377"/>
        <dbReference type="ChEBI" id="CHEBI:15642"/>
        <dbReference type="ChEBI" id="CHEBI:43120"/>
        <dbReference type="EC" id="4.2.1.96"/>
    </reaction>
</comment>
<comment type="similarity">
    <text evidence="2">Belongs to the pterin-4-alpha-carbinolamine dehydratase family.</text>
</comment>
<dbReference type="GO" id="GO:0009737">
    <property type="term" value="P:response to abscisic acid"/>
    <property type="evidence" value="ECO:0007669"/>
    <property type="project" value="EnsemblPlants"/>
</dbReference>
<dbReference type="GO" id="GO:0110102">
    <property type="term" value="P:ribulose bisphosphate carboxylase complex assembly"/>
    <property type="evidence" value="ECO:0007669"/>
    <property type="project" value="EnsemblPlants"/>
</dbReference>
<dbReference type="GO" id="GO:0009570">
    <property type="term" value="C:chloroplast stroma"/>
    <property type="evidence" value="ECO:0007669"/>
    <property type="project" value="EnsemblPlants"/>
</dbReference>
<dbReference type="PANTHER" id="PTHR12599">
    <property type="entry name" value="PTERIN-4-ALPHA-CARBINOLAMINE DEHYDRATASE"/>
    <property type="match status" value="1"/>
</dbReference>
<dbReference type="Gramene" id="Jr08_05880_p1">
    <property type="protein sequence ID" value="cds.Jr08_05880_p1"/>
    <property type="gene ID" value="Jr08_05880"/>
</dbReference>
<keyword evidence="4" id="KW-0456">Lyase</keyword>
<evidence type="ECO:0000313" key="6">
    <source>
        <dbReference type="Proteomes" id="UP000619265"/>
    </source>
</evidence>
<evidence type="ECO:0000256" key="3">
    <source>
        <dbReference type="ARBA" id="ARBA00013252"/>
    </source>
</evidence>
<dbReference type="GO" id="GO:0008124">
    <property type="term" value="F:4-alpha-hydroxytetrahydrobiopterin dehydratase activity"/>
    <property type="evidence" value="ECO:0007669"/>
    <property type="project" value="UniProtKB-EC"/>
</dbReference>
<sequence length="221" mass="24843">QNLRIQRQTRPPTRMALIAHLSSPLLLPRYLHHPYLNPKPNLTLSFRNSRIRAVGGGDMLGDFGARDPFPAEVESRFAEKVLGNGNTEHKILIPSISALSLSQQQCAPLSPFQPPMSTDEVQKLLKKVVGWRLLDEEGGLKLQCLWKLRDFKCGVELVNRIYEVAEAAGHYPNLHLEQPNQVRAELWTASIGGLSINDFIVAAKIDEIKTSDLVPRKRIWA</sequence>
<name>A0A833UHV2_JUGRE</name>
<dbReference type="EC" id="4.2.1.96" evidence="3"/>
<organism evidence="5 6">
    <name type="scientific">Juglans regia</name>
    <name type="common">English walnut</name>
    <dbReference type="NCBI Taxonomy" id="51240"/>
    <lineage>
        <taxon>Eukaryota</taxon>
        <taxon>Viridiplantae</taxon>
        <taxon>Streptophyta</taxon>
        <taxon>Embryophyta</taxon>
        <taxon>Tracheophyta</taxon>
        <taxon>Spermatophyta</taxon>
        <taxon>Magnoliopsida</taxon>
        <taxon>eudicotyledons</taxon>
        <taxon>Gunneridae</taxon>
        <taxon>Pentapetalae</taxon>
        <taxon>rosids</taxon>
        <taxon>fabids</taxon>
        <taxon>Fagales</taxon>
        <taxon>Juglandaceae</taxon>
        <taxon>Juglans</taxon>
    </lineage>
</organism>
<dbReference type="EMBL" id="LIHL02000008">
    <property type="protein sequence ID" value="KAF5461854.1"/>
    <property type="molecule type" value="Genomic_DNA"/>
</dbReference>
<evidence type="ECO:0000256" key="2">
    <source>
        <dbReference type="ARBA" id="ARBA00006472"/>
    </source>
</evidence>
<reference evidence="5" key="1">
    <citation type="submission" date="2015-10" db="EMBL/GenBank/DDBJ databases">
        <authorList>
            <person name="Martinez-Garcia P.J."/>
            <person name="Crepeau M.W."/>
            <person name="Puiu D."/>
            <person name="Gonzalez-Ibeas D."/>
            <person name="Whalen J."/>
            <person name="Stevens K."/>
            <person name="Paul R."/>
            <person name="Butterfield T."/>
            <person name="Britton M."/>
            <person name="Reagan R."/>
            <person name="Chakraborty S."/>
            <person name="Walawage S.L."/>
            <person name="Vasquez-Gross H.A."/>
            <person name="Cardeno C."/>
            <person name="Famula R."/>
            <person name="Pratt K."/>
            <person name="Kuruganti S."/>
            <person name="Aradhya M.K."/>
            <person name="Leslie C.A."/>
            <person name="Dandekar A.M."/>
            <person name="Salzberg S.L."/>
            <person name="Wegrzyn J.L."/>
            <person name="Langley C.H."/>
            <person name="Neale D.B."/>
        </authorList>
    </citation>
    <scope>NUCLEOTIDE SEQUENCE</scope>
    <source>
        <tissue evidence="5">Leaves</tissue>
    </source>
</reference>
<gene>
    <name evidence="5" type="ORF">F2P56_017917</name>
</gene>
<dbReference type="PANTHER" id="PTHR12599:SF8">
    <property type="entry name" value="PTERIN-4-ALPHA-CARBINOLAMINE DEHYDRATASE, CHLOROPLASTIC-RELATED"/>
    <property type="match status" value="1"/>
</dbReference>
<dbReference type="GO" id="GO:0071944">
    <property type="term" value="C:cell periphery"/>
    <property type="evidence" value="ECO:0007669"/>
    <property type="project" value="EnsemblPlants"/>
</dbReference>
<dbReference type="InterPro" id="IPR001533">
    <property type="entry name" value="Pterin_deHydtase"/>
</dbReference>
<dbReference type="GO" id="GO:0006729">
    <property type="term" value="P:tetrahydrobiopterin biosynthetic process"/>
    <property type="evidence" value="ECO:0007669"/>
    <property type="project" value="InterPro"/>
</dbReference>
<dbReference type="GO" id="GO:0005634">
    <property type="term" value="C:nucleus"/>
    <property type="evidence" value="ECO:0007669"/>
    <property type="project" value="EnsemblPlants"/>
</dbReference>
<dbReference type="AlphaFoldDB" id="A0A833UHV2"/>
<dbReference type="GO" id="GO:0009651">
    <property type="term" value="P:response to salt stress"/>
    <property type="evidence" value="ECO:0007669"/>
    <property type="project" value="EnsemblPlants"/>
</dbReference>